<dbReference type="Proteomes" id="UP001519460">
    <property type="component" value="Unassembled WGS sequence"/>
</dbReference>
<proteinExistence type="predicted"/>
<dbReference type="AlphaFoldDB" id="A0ABD0J1S2"/>
<dbReference type="EMBL" id="JACVVK020000738">
    <property type="protein sequence ID" value="KAK7450671.1"/>
    <property type="molecule type" value="Genomic_DNA"/>
</dbReference>
<reference evidence="2 3" key="1">
    <citation type="journal article" date="2023" name="Sci. Data">
        <title>Genome assembly of the Korean intertidal mud-creeper Batillaria attramentaria.</title>
        <authorList>
            <person name="Patra A.K."/>
            <person name="Ho P.T."/>
            <person name="Jun S."/>
            <person name="Lee S.J."/>
            <person name="Kim Y."/>
            <person name="Won Y.J."/>
        </authorList>
    </citation>
    <scope>NUCLEOTIDE SEQUENCE [LARGE SCALE GENOMIC DNA]</scope>
    <source>
        <strain evidence="2">Wonlab-2016</strain>
    </source>
</reference>
<keyword evidence="3" id="KW-1185">Reference proteome</keyword>
<comment type="caution">
    <text evidence="2">The sequence shown here is derived from an EMBL/GenBank/DDBJ whole genome shotgun (WGS) entry which is preliminary data.</text>
</comment>
<evidence type="ECO:0000313" key="2">
    <source>
        <dbReference type="EMBL" id="KAK7450671.1"/>
    </source>
</evidence>
<evidence type="ECO:0000313" key="3">
    <source>
        <dbReference type="Proteomes" id="UP001519460"/>
    </source>
</evidence>
<protein>
    <submittedName>
        <fullName evidence="2">Uncharacterized protein</fullName>
    </submittedName>
</protein>
<gene>
    <name evidence="2" type="ORF">BaRGS_00039916</name>
</gene>
<feature type="region of interest" description="Disordered" evidence="1">
    <location>
        <begin position="88"/>
        <end position="112"/>
    </location>
</feature>
<feature type="compositionally biased region" description="Polar residues" evidence="1">
    <location>
        <begin position="88"/>
        <end position="111"/>
    </location>
</feature>
<name>A0ABD0J1S2_9CAEN</name>
<sequence>MPVVNSRFLIGCLCNLEIFNHRDRHRVIRKREAALKLCQHPLKKVLPVFRQCRHHLRKKKPVFKVSAPNYKRATKFTGAGVRLRQNDNILSKDSPGVQSSQDQSHTNTNTCGPGAKWKIWNNILQTV</sequence>
<evidence type="ECO:0000256" key="1">
    <source>
        <dbReference type="SAM" id="MobiDB-lite"/>
    </source>
</evidence>
<accession>A0ABD0J1S2</accession>
<organism evidence="2 3">
    <name type="scientific">Batillaria attramentaria</name>
    <dbReference type="NCBI Taxonomy" id="370345"/>
    <lineage>
        <taxon>Eukaryota</taxon>
        <taxon>Metazoa</taxon>
        <taxon>Spiralia</taxon>
        <taxon>Lophotrochozoa</taxon>
        <taxon>Mollusca</taxon>
        <taxon>Gastropoda</taxon>
        <taxon>Caenogastropoda</taxon>
        <taxon>Sorbeoconcha</taxon>
        <taxon>Cerithioidea</taxon>
        <taxon>Batillariidae</taxon>
        <taxon>Batillaria</taxon>
    </lineage>
</organism>